<evidence type="ECO:0000313" key="2">
    <source>
        <dbReference type="EMBL" id="MBO8424615.1"/>
    </source>
</evidence>
<dbReference type="SUPFAM" id="SSF55315">
    <property type="entry name" value="L30e-like"/>
    <property type="match status" value="1"/>
</dbReference>
<proteinExistence type="predicted"/>
<evidence type="ECO:0000259" key="1">
    <source>
        <dbReference type="Pfam" id="PF01248"/>
    </source>
</evidence>
<comment type="caution">
    <text evidence="2">The sequence shown here is derived from an EMBL/GenBank/DDBJ whole genome shotgun (WGS) entry which is preliminary data.</text>
</comment>
<dbReference type="Proteomes" id="UP000727857">
    <property type="component" value="Unassembled WGS sequence"/>
</dbReference>
<dbReference type="AlphaFoldDB" id="A0A940IDM9"/>
<reference evidence="2" key="1">
    <citation type="submission" date="2020-10" db="EMBL/GenBank/DDBJ databases">
        <authorList>
            <person name="Gilroy R."/>
        </authorList>
    </citation>
    <scope>NUCLEOTIDE SEQUENCE</scope>
    <source>
        <strain evidence="2">517</strain>
    </source>
</reference>
<dbReference type="InterPro" id="IPR029064">
    <property type="entry name" value="Ribosomal_eL30-like_sf"/>
</dbReference>
<dbReference type="Pfam" id="PF01248">
    <property type="entry name" value="Ribosomal_L7Ae"/>
    <property type="match status" value="1"/>
</dbReference>
<name>A0A940IDM9_9FIRM</name>
<reference evidence="2" key="2">
    <citation type="journal article" date="2021" name="PeerJ">
        <title>Extensive microbial diversity within the chicken gut microbiome revealed by metagenomics and culture.</title>
        <authorList>
            <person name="Gilroy R."/>
            <person name="Ravi A."/>
            <person name="Getino M."/>
            <person name="Pursley I."/>
            <person name="Horton D.L."/>
            <person name="Alikhan N.F."/>
            <person name="Baker D."/>
            <person name="Gharbi K."/>
            <person name="Hall N."/>
            <person name="Watson M."/>
            <person name="Adriaenssens E.M."/>
            <person name="Foster-Nyarko E."/>
            <person name="Jarju S."/>
            <person name="Secka A."/>
            <person name="Antonio M."/>
            <person name="Oren A."/>
            <person name="Chaudhuri R.R."/>
            <person name="La Ragione R."/>
            <person name="Hildebrand F."/>
            <person name="Pallen M.J."/>
        </authorList>
    </citation>
    <scope>NUCLEOTIDE SEQUENCE</scope>
    <source>
        <strain evidence="2">517</strain>
    </source>
</reference>
<sequence length="98" mass="10534">MKQSIIDLLSADKVIGLRQVNRGIGDDAIRCVLIAADTEERIRRELTALCRSRGVPVRFVPSKEELGKAVGIDVDCATVGILKVRSAVSANGLSTETK</sequence>
<gene>
    <name evidence="2" type="ORF">IAB16_06305</name>
</gene>
<evidence type="ECO:0000313" key="3">
    <source>
        <dbReference type="Proteomes" id="UP000727857"/>
    </source>
</evidence>
<organism evidence="2 3">
    <name type="scientific">Candidatus Stercoripulliclostridium pullicola</name>
    <dbReference type="NCBI Taxonomy" id="2840953"/>
    <lineage>
        <taxon>Bacteria</taxon>
        <taxon>Bacillati</taxon>
        <taxon>Bacillota</taxon>
        <taxon>Clostridia</taxon>
        <taxon>Eubacteriales</taxon>
        <taxon>Candidatus Stercoripulliclostridium</taxon>
    </lineage>
</organism>
<dbReference type="Gene3D" id="3.30.1330.30">
    <property type="match status" value="1"/>
</dbReference>
<dbReference type="EMBL" id="JADINF010000159">
    <property type="protein sequence ID" value="MBO8424615.1"/>
    <property type="molecule type" value="Genomic_DNA"/>
</dbReference>
<dbReference type="InterPro" id="IPR004038">
    <property type="entry name" value="Ribosomal_eL8/eL30/eS12/Gad45"/>
</dbReference>
<protein>
    <submittedName>
        <fullName evidence="2">Ribosomal L7Ae/L30e/S12e/Gadd45 family protein</fullName>
    </submittedName>
</protein>
<feature type="domain" description="Ribosomal protein eL8/eL30/eS12/Gadd45" evidence="1">
    <location>
        <begin position="14"/>
        <end position="85"/>
    </location>
</feature>
<accession>A0A940IDM9</accession>